<reference evidence="4" key="1">
    <citation type="journal article" date="2023" name="Mol. Phylogenet. Evol.">
        <title>Genome-scale phylogeny and comparative genomics of the fungal order Sordariales.</title>
        <authorList>
            <person name="Hensen N."/>
            <person name="Bonometti L."/>
            <person name="Westerberg I."/>
            <person name="Brannstrom I.O."/>
            <person name="Guillou S."/>
            <person name="Cros-Aarteil S."/>
            <person name="Calhoun S."/>
            <person name="Haridas S."/>
            <person name="Kuo A."/>
            <person name="Mondo S."/>
            <person name="Pangilinan J."/>
            <person name="Riley R."/>
            <person name="LaButti K."/>
            <person name="Andreopoulos B."/>
            <person name="Lipzen A."/>
            <person name="Chen C."/>
            <person name="Yan M."/>
            <person name="Daum C."/>
            <person name="Ng V."/>
            <person name="Clum A."/>
            <person name="Steindorff A."/>
            <person name="Ohm R.A."/>
            <person name="Martin F."/>
            <person name="Silar P."/>
            <person name="Natvig D.O."/>
            <person name="Lalanne C."/>
            <person name="Gautier V."/>
            <person name="Ament-Velasquez S.L."/>
            <person name="Kruys A."/>
            <person name="Hutchinson M.I."/>
            <person name="Powell A.J."/>
            <person name="Barry K."/>
            <person name="Miller A.N."/>
            <person name="Grigoriev I.V."/>
            <person name="Debuchy R."/>
            <person name="Gladieux P."/>
            <person name="Hiltunen Thoren M."/>
            <person name="Johannesson H."/>
        </authorList>
    </citation>
    <scope>NUCLEOTIDE SEQUENCE</scope>
    <source>
        <strain evidence="4">CBS 141.50</strain>
    </source>
</reference>
<name>A0AAN6ZR15_9PEZI</name>
<keyword evidence="5" id="KW-1185">Reference proteome</keyword>
<accession>A0AAN6ZR15</accession>
<feature type="domain" description="Nephrocystin 3-like N-terminal" evidence="3">
    <location>
        <begin position="190"/>
        <end position="329"/>
    </location>
</feature>
<dbReference type="GeneID" id="87816177"/>
<dbReference type="SUPFAM" id="SSF57850">
    <property type="entry name" value="RING/U-box"/>
    <property type="match status" value="1"/>
</dbReference>
<protein>
    <recommendedName>
        <fullName evidence="3">Nephrocystin 3-like N-terminal domain-containing protein</fullName>
    </recommendedName>
</protein>
<gene>
    <name evidence="4" type="ORF">C8A04DRAFT_25453</name>
</gene>
<dbReference type="EMBL" id="MU853559">
    <property type="protein sequence ID" value="KAK4146874.1"/>
    <property type="molecule type" value="Genomic_DNA"/>
</dbReference>
<evidence type="ECO:0000259" key="3">
    <source>
        <dbReference type="Pfam" id="PF24883"/>
    </source>
</evidence>
<dbReference type="RefSeq" id="XP_062640245.1">
    <property type="nucleotide sequence ID" value="XM_062779564.1"/>
</dbReference>
<evidence type="ECO:0000256" key="1">
    <source>
        <dbReference type="ARBA" id="ARBA00022737"/>
    </source>
</evidence>
<evidence type="ECO:0000256" key="2">
    <source>
        <dbReference type="SAM" id="MobiDB-lite"/>
    </source>
</evidence>
<evidence type="ECO:0000313" key="4">
    <source>
        <dbReference type="EMBL" id="KAK4146874.1"/>
    </source>
</evidence>
<dbReference type="InterPro" id="IPR027417">
    <property type="entry name" value="P-loop_NTPase"/>
</dbReference>
<dbReference type="SUPFAM" id="SSF52540">
    <property type="entry name" value="P-loop containing nucleoside triphosphate hydrolases"/>
    <property type="match status" value="1"/>
</dbReference>
<evidence type="ECO:0000313" key="5">
    <source>
        <dbReference type="Proteomes" id="UP001302676"/>
    </source>
</evidence>
<organism evidence="4 5">
    <name type="scientific">Dichotomopilus funicola</name>
    <dbReference type="NCBI Taxonomy" id="1934379"/>
    <lineage>
        <taxon>Eukaryota</taxon>
        <taxon>Fungi</taxon>
        <taxon>Dikarya</taxon>
        <taxon>Ascomycota</taxon>
        <taxon>Pezizomycotina</taxon>
        <taxon>Sordariomycetes</taxon>
        <taxon>Sordariomycetidae</taxon>
        <taxon>Sordariales</taxon>
        <taxon>Chaetomiaceae</taxon>
        <taxon>Dichotomopilus</taxon>
    </lineage>
</organism>
<dbReference type="Pfam" id="PF24883">
    <property type="entry name" value="NPHP3_N"/>
    <property type="match status" value="1"/>
</dbReference>
<dbReference type="Gene3D" id="3.40.50.300">
    <property type="entry name" value="P-loop containing nucleotide triphosphate hydrolases"/>
    <property type="match status" value="1"/>
</dbReference>
<feature type="compositionally biased region" description="Low complexity" evidence="2">
    <location>
        <begin position="890"/>
        <end position="923"/>
    </location>
</feature>
<feature type="region of interest" description="Disordered" evidence="2">
    <location>
        <begin position="1314"/>
        <end position="1345"/>
    </location>
</feature>
<dbReference type="PANTHER" id="PTHR10039:SF17">
    <property type="entry name" value="FUNGAL STAND N-TERMINAL GOODBYE DOMAIN-CONTAINING PROTEIN-RELATED"/>
    <property type="match status" value="1"/>
</dbReference>
<feature type="compositionally biased region" description="Polar residues" evidence="2">
    <location>
        <begin position="1314"/>
        <end position="1324"/>
    </location>
</feature>
<feature type="non-terminal residue" evidence="4">
    <location>
        <position position="1"/>
    </location>
</feature>
<feature type="region of interest" description="Disordered" evidence="2">
    <location>
        <begin position="882"/>
        <end position="1002"/>
    </location>
</feature>
<proteinExistence type="predicted"/>
<reference evidence="4" key="2">
    <citation type="submission" date="2023-05" db="EMBL/GenBank/DDBJ databases">
        <authorList>
            <consortium name="Lawrence Berkeley National Laboratory"/>
            <person name="Steindorff A."/>
            <person name="Hensen N."/>
            <person name="Bonometti L."/>
            <person name="Westerberg I."/>
            <person name="Brannstrom I.O."/>
            <person name="Guillou S."/>
            <person name="Cros-Aarteil S."/>
            <person name="Calhoun S."/>
            <person name="Haridas S."/>
            <person name="Kuo A."/>
            <person name="Mondo S."/>
            <person name="Pangilinan J."/>
            <person name="Riley R."/>
            <person name="Labutti K."/>
            <person name="Andreopoulos B."/>
            <person name="Lipzen A."/>
            <person name="Chen C."/>
            <person name="Yanf M."/>
            <person name="Daum C."/>
            <person name="Ng V."/>
            <person name="Clum A."/>
            <person name="Ohm R."/>
            <person name="Martin F."/>
            <person name="Silar P."/>
            <person name="Natvig D."/>
            <person name="Lalanne C."/>
            <person name="Gautier V."/>
            <person name="Ament-Velasquez S.L."/>
            <person name="Kruys A."/>
            <person name="Hutchinson M.I."/>
            <person name="Powell A.J."/>
            <person name="Barry K."/>
            <person name="Miller A.N."/>
            <person name="Grigoriev I.V."/>
            <person name="Debuchy R."/>
            <person name="Gladieux P."/>
            <person name="Thoren M.H."/>
            <person name="Johannesson H."/>
        </authorList>
    </citation>
    <scope>NUCLEOTIDE SEQUENCE</scope>
    <source>
        <strain evidence="4">CBS 141.50</strain>
    </source>
</reference>
<dbReference type="Proteomes" id="UP001302676">
    <property type="component" value="Unassembled WGS sequence"/>
</dbReference>
<keyword evidence="1" id="KW-0677">Repeat</keyword>
<feature type="compositionally biased region" description="Polar residues" evidence="2">
    <location>
        <begin position="1332"/>
        <end position="1341"/>
    </location>
</feature>
<comment type="caution">
    <text evidence="4">The sequence shown here is derived from an EMBL/GenBank/DDBJ whole genome shotgun (WGS) entry which is preliminary data.</text>
</comment>
<sequence length="1436" mass="162104">CEGRYQKQFELITAEVQLLPDVIWELSYFESLYESCLYGGDMVQRVISSPYQTLFKFWYRCTKILESPVSHVFTTNRKLQLLVDDLKSNSASLSRIRDGLEAYLGKGLWEAISAEHVQTAAARHLTKEAFRKIDEKIEEERQKAEIRRSAEAEQQNERTWDSMRRQVQFMEDNELNYDVYQQGIDNRHAGTCKWLFDTIEFQRWITENADKSVFWLSGKHGAGKSFLCSSAIQHINDMNKGKSYGQVFRFLTKDFYITRNQILRHLASQLLLALSDVTPAPKKVPDSIAGFRQIDVNNSYAVENLIRAIISELPMTFIFIDGLDEAEYVDDDRLPAPAQVDDVQAVVQFLIRVTTGSPGNKVKLWLSSQPLPQIREYICQPRWASQVEELSLQTRHTEKDILSYLASAIGTPNANDSFGRIFVTASLASEAEGSFLWVNTMLQDLKYEADDDSELFKLAQEGLPTKMSEVYMKVINRLRKRRKRASDGPPLWSIILSLVTFAKRPLKMGEVIEAIAMTKTDDGHNLRTNRITTPDKILSSCMSLVRQQANPGYGQDSPQNSVLRLSHSAVRAFLIKNSDVEKSNSKDAEQFVTSQIIKNCCLRYPRQPRYRHPLEYANGTFRTHRGESLEDHQLLTYAAKYWYQHFHSHSFSGPFALHRSSSELRGSQDDDMACVKAFLCSSNFRTCLQIQCLFVVRHFMQKFDRITDEATAIGRALPNWIPKLDPQIHPQESDGVLKLEKWTLDGAEPVSLMENFTPVPFTFGDTNLKRYWVPSTESFRSVPLVPNVKCVIPPNALALSLDSNHHWSALRIGSQLLHLKPSESVTPSFVHIEDTSLGGPWEDVITRGPYLVLCRRRVPRPQPPAAEMLRSLRLDGPLRRFLEKSDPEDSSSPNPSSSASSDSLAGTSSSDSSDSDSDNGLLDIPSAEESWDEGSTSSEHGDSSGDSIPSHLPSDYERGDQDDELDLQSLQSDSEGSDTKSFPDEESGSDVESHSGTDSDQSFTSLVSLTHVTGALLESGSESGYDESDVEDDEMFNQVTMLPDELKHELGIYYGRRRVDCAGCGANSLRKWYHCIRCKIEDGFNICHRCERRKRWCLDQSHQLFRMVKGKAVGVITRGDHRIRQEIKIYENGDSGGKVLFHLRKQYTSLLYQSPPVIHPQHPLAVWPLAGRVLLFADFKANNFFEQRVKSSGRRARKICVNLSFSPCGQHLRVASMEAEVRRPVKPKGTQFTRGQTRSGFRICLNLHVMVLRLSSSNPTKSPPKLLYSTSFRIGPCSKPIVQQFPFTFTWCPTELFVTLSDLHLRVYRVTLPTGENPQGSDLPSLSKKETTGNPVSSTPSKRIYLPRSSKNRSVNYFPPRTPGGDSTVVIGPRYGRFLAPPIVVYLSDDDIGGWVPVSNGEGEVGASMCAPRQTLEGQLEHFVAEQDCDIIPFDC</sequence>
<dbReference type="InterPro" id="IPR056884">
    <property type="entry name" value="NPHP3-like_N"/>
</dbReference>
<dbReference type="PANTHER" id="PTHR10039">
    <property type="entry name" value="AMELOGENIN"/>
    <property type="match status" value="1"/>
</dbReference>